<dbReference type="PANTHER" id="PTHR43300:SF10">
    <property type="entry name" value="2,3,4,5-TETRAHYDROPYRIDINE-2,6-DICARBOXYLATE N-ACETYLTRANSFERASE"/>
    <property type="match status" value="1"/>
</dbReference>
<dbReference type="PANTHER" id="PTHR43300">
    <property type="entry name" value="ACETYLTRANSFERASE"/>
    <property type="match status" value="1"/>
</dbReference>
<keyword evidence="5" id="KW-1185">Reference proteome</keyword>
<evidence type="ECO:0000256" key="1">
    <source>
        <dbReference type="ARBA" id="ARBA00007274"/>
    </source>
</evidence>
<protein>
    <submittedName>
        <fullName evidence="3">N-acetyltransferase</fullName>
    </submittedName>
</protein>
<reference evidence="3 4" key="1">
    <citation type="submission" date="2018-12" db="EMBL/GenBank/DDBJ databases">
        <title>The Genome Submission of two Enterobacter spp. strains.</title>
        <authorList>
            <person name="Wu W."/>
            <person name="Wei L."/>
            <person name="Feng Y."/>
            <person name="Zong Z."/>
        </authorList>
    </citation>
    <scope>NUCLEOTIDE SEQUENCE [LARGE SCALE GENOMIC DNA]</scope>
    <source>
        <strain evidence="3 4">WCHEHu045002</strain>
    </source>
</reference>
<name>A0A3R9NY56_9ENTR</name>
<dbReference type="Pfam" id="PF14602">
    <property type="entry name" value="Hexapep_2"/>
    <property type="match status" value="1"/>
</dbReference>
<comment type="caution">
    <text evidence="3">The sequence shown here is derived from an EMBL/GenBank/DDBJ whole genome shotgun (WGS) entry which is preliminary data.</text>
</comment>
<organism evidence="3 4">
    <name type="scientific">Enterobacter huaxiensis</name>
    <dbReference type="NCBI Taxonomy" id="2494702"/>
    <lineage>
        <taxon>Bacteria</taxon>
        <taxon>Pseudomonadati</taxon>
        <taxon>Pseudomonadota</taxon>
        <taxon>Gammaproteobacteria</taxon>
        <taxon>Enterobacterales</taxon>
        <taxon>Enterobacteriaceae</taxon>
        <taxon>Enterobacter</taxon>
    </lineage>
</organism>
<dbReference type="CDD" id="cd03358">
    <property type="entry name" value="LbH_WxcM_N_like"/>
    <property type="match status" value="1"/>
</dbReference>
<dbReference type="GO" id="GO:0016740">
    <property type="term" value="F:transferase activity"/>
    <property type="evidence" value="ECO:0007669"/>
    <property type="project" value="UniProtKB-KW"/>
</dbReference>
<proteinExistence type="inferred from homology"/>
<dbReference type="InterPro" id="IPR011004">
    <property type="entry name" value="Trimer_LpxA-like_sf"/>
</dbReference>
<evidence type="ECO:0000313" key="3">
    <source>
        <dbReference type="EMBL" id="RSK69566.1"/>
    </source>
</evidence>
<dbReference type="RefSeq" id="WP_125914080.1">
    <property type="nucleotide sequence ID" value="NZ_CAMLPR010000118.1"/>
</dbReference>
<comment type="similarity">
    <text evidence="1">Belongs to the transferase hexapeptide repeat family.</text>
</comment>
<evidence type="ECO:0000313" key="5">
    <source>
        <dbReference type="Proteomes" id="UP001310558"/>
    </source>
</evidence>
<dbReference type="SUPFAM" id="SSF51161">
    <property type="entry name" value="Trimeric LpxA-like enzymes"/>
    <property type="match status" value="1"/>
</dbReference>
<accession>A0A3R9NY56</accession>
<dbReference type="Pfam" id="PF00132">
    <property type="entry name" value="Hexapep"/>
    <property type="match status" value="1"/>
</dbReference>
<keyword evidence="3" id="KW-0808">Transferase</keyword>
<evidence type="ECO:0000313" key="2">
    <source>
        <dbReference type="EMBL" id="MEB7541983.1"/>
    </source>
</evidence>
<dbReference type="AlphaFoldDB" id="A0A3R9NY56"/>
<dbReference type="EMBL" id="JAMWJU010000001">
    <property type="protein sequence ID" value="MEB7541983.1"/>
    <property type="molecule type" value="Genomic_DNA"/>
</dbReference>
<dbReference type="InterPro" id="IPR001451">
    <property type="entry name" value="Hexapep"/>
</dbReference>
<sequence length="150" mass="15876">MKVIESGIRDVKQGENVKVITPVNIYECELGDDVFVGPFVEIQKGCVIGDRTRVQSHTFICENVTLGKDCFIGHGVTFANDLFKNGCPDASAESWIHIVLGNAVTVGSGATILTTDICSGAVIGAGSVVTKPVLIKGVYAGNPARLLREL</sequence>
<dbReference type="Proteomes" id="UP001310558">
    <property type="component" value="Unassembled WGS sequence"/>
</dbReference>
<dbReference type="Gene3D" id="2.160.10.10">
    <property type="entry name" value="Hexapeptide repeat proteins"/>
    <property type="match status" value="1"/>
</dbReference>
<dbReference type="InterPro" id="IPR050179">
    <property type="entry name" value="Trans_hexapeptide_repeat"/>
</dbReference>
<dbReference type="EMBL" id="RWHU01000002">
    <property type="protein sequence ID" value="RSK69566.1"/>
    <property type="molecule type" value="Genomic_DNA"/>
</dbReference>
<gene>
    <name evidence="3" type="ORF">EJE24_07195</name>
    <name evidence="2" type="ORF">NGC28_05895</name>
</gene>
<evidence type="ECO:0000313" key="4">
    <source>
        <dbReference type="Proteomes" id="UP000276389"/>
    </source>
</evidence>
<reference evidence="2 5" key="2">
    <citation type="submission" date="2022-06" db="EMBL/GenBank/DDBJ databases">
        <title>Whole Genome analysis of Bacterial isolates collected during year 2020 from Guwahati, Assam, India.</title>
        <authorList>
            <person name="Mendem S.K."/>
            <person name="Rakshit O."/>
            <person name="Murugesan D."/>
            <person name="Saikia K."/>
            <person name="Shome R."/>
            <person name="Raisen C."/>
            <person name="Holmes M.A."/>
            <person name="Shome B.R."/>
        </authorList>
    </citation>
    <scope>NUCLEOTIDE SEQUENCE [LARGE SCALE GENOMIC DNA]</scope>
    <source>
        <strain evidence="2 5">Sil NS 53</strain>
    </source>
</reference>
<dbReference type="Proteomes" id="UP000276389">
    <property type="component" value="Unassembled WGS sequence"/>
</dbReference>